<comment type="caution">
    <text evidence="4">The sequence shown here is derived from an EMBL/GenBank/DDBJ whole genome shotgun (WGS) entry which is preliminary data.</text>
</comment>
<dbReference type="RefSeq" id="WP_153585229.1">
    <property type="nucleotide sequence ID" value="NZ_WJBU01000010.1"/>
</dbReference>
<protein>
    <recommendedName>
        <fullName evidence="2">Universal stress protein</fullName>
    </recommendedName>
</protein>
<dbReference type="InterPro" id="IPR006016">
    <property type="entry name" value="UspA"/>
</dbReference>
<dbReference type="PIRSF" id="PIRSF006276">
    <property type="entry name" value="UspA"/>
    <property type="match status" value="1"/>
</dbReference>
<dbReference type="AlphaFoldDB" id="A0A844B3V4"/>
<proteinExistence type="inferred from homology"/>
<name>A0A844B3V4_9BURK</name>
<dbReference type="Gene3D" id="3.40.50.620">
    <property type="entry name" value="HUPs"/>
    <property type="match status" value="1"/>
</dbReference>
<dbReference type="PANTHER" id="PTHR46268">
    <property type="entry name" value="STRESS RESPONSE PROTEIN NHAX"/>
    <property type="match status" value="1"/>
</dbReference>
<dbReference type="OrthoDB" id="5295044at2"/>
<keyword evidence="2" id="KW-0963">Cytoplasm</keyword>
<dbReference type="PANTHER" id="PTHR46268:SF6">
    <property type="entry name" value="UNIVERSAL STRESS PROTEIN UP12"/>
    <property type="match status" value="1"/>
</dbReference>
<evidence type="ECO:0000313" key="5">
    <source>
        <dbReference type="Proteomes" id="UP000487350"/>
    </source>
</evidence>
<dbReference type="Pfam" id="PF00582">
    <property type="entry name" value="Usp"/>
    <property type="match status" value="1"/>
</dbReference>
<dbReference type="EMBL" id="WJBU01000010">
    <property type="protein sequence ID" value="MRD47903.1"/>
    <property type="molecule type" value="Genomic_DNA"/>
</dbReference>
<dbReference type="InterPro" id="IPR006015">
    <property type="entry name" value="Universal_stress_UspA"/>
</dbReference>
<feature type="domain" description="UspA" evidence="3">
    <location>
        <begin position="1"/>
        <end position="142"/>
    </location>
</feature>
<gene>
    <name evidence="4" type="ORF">GHT07_11485</name>
</gene>
<evidence type="ECO:0000259" key="3">
    <source>
        <dbReference type="Pfam" id="PF00582"/>
    </source>
</evidence>
<accession>A0A844B3V4</accession>
<sequence length="145" mass="15187">MFKRILVPIDGSETSKKALGVAVQMASEAGGSIRIIHALDDLSFMSGHDRRGDLISVAQENAKTLLAEAAASARAKGIDADWKFIEKLGVRLGETVASEASEWNADLIVVGTHGRKGLERVLLGSGAEQVIRAAATPVLIVRGGG</sequence>
<organism evidence="4 5">
    <name type="scientific">Caenimonas koreensis DSM 17982</name>
    <dbReference type="NCBI Taxonomy" id="1121255"/>
    <lineage>
        <taxon>Bacteria</taxon>
        <taxon>Pseudomonadati</taxon>
        <taxon>Pseudomonadota</taxon>
        <taxon>Betaproteobacteria</taxon>
        <taxon>Burkholderiales</taxon>
        <taxon>Comamonadaceae</taxon>
        <taxon>Caenimonas</taxon>
    </lineage>
</organism>
<dbReference type="GO" id="GO:0005737">
    <property type="term" value="C:cytoplasm"/>
    <property type="evidence" value="ECO:0007669"/>
    <property type="project" value="UniProtKB-SubCell"/>
</dbReference>
<dbReference type="SUPFAM" id="SSF52402">
    <property type="entry name" value="Adenine nucleotide alpha hydrolases-like"/>
    <property type="match status" value="1"/>
</dbReference>
<evidence type="ECO:0000313" key="4">
    <source>
        <dbReference type="EMBL" id="MRD47903.1"/>
    </source>
</evidence>
<comment type="similarity">
    <text evidence="1 2">Belongs to the universal stress protein A family.</text>
</comment>
<evidence type="ECO:0000256" key="1">
    <source>
        <dbReference type="ARBA" id="ARBA00008791"/>
    </source>
</evidence>
<reference evidence="4 5" key="1">
    <citation type="submission" date="2019-11" db="EMBL/GenBank/DDBJ databases">
        <title>Caenimonas koreensis gen. nov., sp. nov., isolated from activated sludge.</title>
        <authorList>
            <person name="Seung H.R."/>
        </authorList>
    </citation>
    <scope>NUCLEOTIDE SEQUENCE [LARGE SCALE GENOMIC DNA]</scope>
    <source>
        <strain evidence="4 5">EMB320</strain>
    </source>
</reference>
<dbReference type="PRINTS" id="PR01438">
    <property type="entry name" value="UNVRSLSTRESS"/>
</dbReference>
<dbReference type="CDD" id="cd00293">
    <property type="entry name" value="USP-like"/>
    <property type="match status" value="1"/>
</dbReference>
<dbReference type="Proteomes" id="UP000487350">
    <property type="component" value="Unassembled WGS sequence"/>
</dbReference>
<comment type="subcellular location">
    <subcellularLocation>
        <location evidence="2">Cytoplasm</location>
    </subcellularLocation>
</comment>
<dbReference type="InterPro" id="IPR014729">
    <property type="entry name" value="Rossmann-like_a/b/a_fold"/>
</dbReference>
<keyword evidence="5" id="KW-1185">Reference proteome</keyword>
<evidence type="ECO:0000256" key="2">
    <source>
        <dbReference type="PIRNR" id="PIRNR006276"/>
    </source>
</evidence>